<dbReference type="Pfam" id="PF26244">
    <property type="entry name" value="DUF8057"/>
    <property type="match status" value="1"/>
</dbReference>
<dbReference type="RefSeq" id="WP_070364221.1">
    <property type="nucleotide sequence ID" value="NZ_CP016070.1"/>
</dbReference>
<gene>
    <name evidence="2" type="ORF">HSR6_0239</name>
    <name evidence="1" type="ORF">HTSR_0252</name>
</gene>
<dbReference type="EMBL" id="CP016070">
    <property type="protein sequence ID" value="AOW79454.1"/>
    <property type="molecule type" value="Genomic_DNA"/>
</dbReference>
<reference evidence="4" key="2">
    <citation type="submission" date="2016-08" db="EMBL/GenBank/DDBJ databases">
        <title>Discovery of first anaerobic lithoheterotrophic haloarchae widely represented in hypersaline habitats.</title>
        <authorList>
            <person name="Sorokin D.Y."/>
            <person name="Kublanov I.V."/>
            <person name="Roman P."/>
            <person name="Sinninghe Damste J.S."/>
            <person name="Golyshin P.N."/>
            <person name="Rojo D."/>
            <person name="Ciordia S."/>
            <person name="Mena Md.C."/>
            <person name="Ferrer M."/>
            <person name="Smedile F."/>
            <person name="Messina E."/>
            <person name="La Cono V."/>
            <person name="Yakimov M.M."/>
        </authorList>
    </citation>
    <scope>NUCLEOTIDE SEQUENCE [LARGE SCALE GENOMIC DNA]</scope>
    <source>
        <strain evidence="4">HSR6</strain>
    </source>
</reference>
<reference evidence="1 3" key="1">
    <citation type="submission" date="2016-06" db="EMBL/GenBank/DDBJ databases">
        <title>Discovery of anaerobic lithoheterotrophic haloarchaeon capable of sulfur respiration by hydrogen and formate.</title>
        <authorList>
            <person name="Sorokin D.Y."/>
            <person name="Kublanov I.V."/>
            <person name="Roman P."/>
            <person name="Sinninghe Damste J.S."/>
            <person name="Golyshin P.N."/>
            <person name="Rojo D."/>
            <person name="Ciordia S."/>
            <person name="Mena Md.C."/>
            <person name="Ferrer M."/>
            <person name="Smedile F."/>
            <person name="Messina E."/>
            <person name="La Cono V."/>
            <person name="Yakimov M.M."/>
        </authorList>
    </citation>
    <scope>NUCLEOTIDE SEQUENCE [LARGE SCALE GENOMIC DNA]</scope>
    <source>
        <strain evidence="1 3">HTSR1</strain>
    </source>
</reference>
<dbReference type="Proteomes" id="UP000185608">
    <property type="component" value="Chromosome"/>
</dbReference>
<evidence type="ECO:0000313" key="2">
    <source>
        <dbReference type="EMBL" id="APE94707.1"/>
    </source>
</evidence>
<name>A0A1D8S265_9EURY</name>
<proteinExistence type="predicted"/>
<evidence type="ECO:0000313" key="3">
    <source>
        <dbReference type="Proteomes" id="UP000185608"/>
    </source>
</evidence>
<accession>A0A1D8S265</accession>
<protein>
    <submittedName>
        <fullName evidence="1">Uncharacterized protein</fullName>
    </submittedName>
</protein>
<sequence>MYDRHFETDWESLNQERAMFRAFALGVDAAFGTDHPTEYERLQRAHHRALIQIAFEEGESRAKEAIAERGLSPSDRADFEPGDPEWAVWEELVADRETDPGAFEAVQVPRSQLDLPDALDRPSFLDRPSQRTDAITLPRFLRR</sequence>
<evidence type="ECO:0000313" key="1">
    <source>
        <dbReference type="EMBL" id="AOW79454.1"/>
    </source>
</evidence>
<dbReference type="InterPro" id="IPR058370">
    <property type="entry name" value="DUF8057"/>
</dbReference>
<keyword evidence="4" id="KW-1185">Reference proteome</keyword>
<dbReference type="STRING" id="1873524.HSR6_0239"/>
<evidence type="ECO:0000313" key="4">
    <source>
        <dbReference type="Proteomes" id="UP000186165"/>
    </source>
</evidence>
<dbReference type="OrthoDB" id="252552at2157"/>
<dbReference type="EMBL" id="CP016804">
    <property type="protein sequence ID" value="APE94707.1"/>
    <property type="molecule type" value="Genomic_DNA"/>
</dbReference>
<dbReference type="AlphaFoldDB" id="A0A1D8S265"/>
<dbReference type="KEGG" id="halh:HTSR_0252"/>
<dbReference type="GeneID" id="30416763"/>
<organism evidence="1 3">
    <name type="scientific">Halodesulfurarchaeum formicicum</name>
    <dbReference type="NCBI Taxonomy" id="1873524"/>
    <lineage>
        <taxon>Archaea</taxon>
        <taxon>Methanobacteriati</taxon>
        <taxon>Methanobacteriota</taxon>
        <taxon>Stenosarchaea group</taxon>
        <taxon>Halobacteria</taxon>
        <taxon>Halobacteriales</taxon>
        <taxon>Halobacteriaceae</taxon>
        <taxon>Halodesulfurarchaeum</taxon>
    </lineage>
</organism>
<dbReference type="KEGG" id="hhsr:HSR6_0239"/>
<reference evidence="2" key="3">
    <citation type="journal article" date="2017" name="ISME J.">
        <title>Discovery of anaerobic lithoheterotrophic haloarchaea, ubiquitous in hypersaline habitats.</title>
        <authorList>
            <person name="Sorokin D.Y."/>
            <person name="Messina E."/>
            <person name="Smedile F."/>
            <person name="Roman P."/>
            <person name="Damste J.S.S."/>
            <person name="Ciordia S."/>
            <person name="Mena M.C."/>
            <person name="Ferrer M."/>
            <person name="Golyshin P.N."/>
            <person name="Kublanov I.V."/>
            <person name="Samarov N.I."/>
            <person name="Toshchakov S.V."/>
            <person name="La Cono V."/>
            <person name="Yakimov M.M."/>
        </authorList>
    </citation>
    <scope>NUCLEOTIDE SEQUENCE</scope>
    <source>
        <strain evidence="2">HSR6</strain>
    </source>
</reference>
<dbReference type="Proteomes" id="UP000186165">
    <property type="component" value="Chromosome"/>
</dbReference>
<accession>A0A1J1AAA8</accession>